<dbReference type="Pfam" id="PF05635">
    <property type="entry name" value="23S_rRNA_IVP"/>
    <property type="match status" value="1"/>
</dbReference>
<dbReference type="CDD" id="cd16377">
    <property type="entry name" value="23S_rRNA_IVP_like"/>
    <property type="match status" value="1"/>
</dbReference>
<organism evidence="1 2">
    <name type="scientific">Sunxiuqinia elliptica</name>
    <dbReference type="NCBI Taxonomy" id="655355"/>
    <lineage>
        <taxon>Bacteria</taxon>
        <taxon>Pseudomonadati</taxon>
        <taxon>Bacteroidota</taxon>
        <taxon>Bacteroidia</taxon>
        <taxon>Marinilabiliales</taxon>
        <taxon>Prolixibacteraceae</taxon>
        <taxon>Sunxiuqinia</taxon>
    </lineage>
</organism>
<evidence type="ECO:0000313" key="1">
    <source>
        <dbReference type="EMBL" id="SFF46773.1"/>
    </source>
</evidence>
<dbReference type="PANTHER" id="PTHR38471:SF2">
    <property type="entry name" value="FOUR HELIX BUNDLE PROTEIN"/>
    <property type="match status" value="1"/>
</dbReference>
<accession>A0A1I2IYU4</accession>
<dbReference type="Proteomes" id="UP000198964">
    <property type="component" value="Unassembled WGS sequence"/>
</dbReference>
<dbReference type="Gene3D" id="1.20.1440.60">
    <property type="entry name" value="23S rRNA-intervening sequence"/>
    <property type="match status" value="1"/>
</dbReference>
<proteinExistence type="predicted"/>
<keyword evidence="2" id="KW-1185">Reference proteome</keyword>
<protein>
    <submittedName>
        <fullName evidence="1">Four helix bundle protein</fullName>
    </submittedName>
</protein>
<gene>
    <name evidence="1" type="ORF">SAMN05216283_10732</name>
</gene>
<evidence type="ECO:0000313" key="2">
    <source>
        <dbReference type="Proteomes" id="UP000198964"/>
    </source>
</evidence>
<dbReference type="RefSeq" id="WP_093920370.1">
    <property type="nucleotide sequence ID" value="NZ_FONW01000007.1"/>
</dbReference>
<dbReference type="PANTHER" id="PTHR38471">
    <property type="entry name" value="FOUR HELIX BUNDLE PROTEIN"/>
    <property type="match status" value="1"/>
</dbReference>
<dbReference type="SUPFAM" id="SSF158446">
    <property type="entry name" value="IVS-encoded protein-like"/>
    <property type="match status" value="1"/>
</dbReference>
<dbReference type="STRING" id="655355.SAMN05216283_10732"/>
<dbReference type="InterPro" id="IPR036583">
    <property type="entry name" value="23S_rRNA_IVS_sf"/>
</dbReference>
<dbReference type="InterPro" id="IPR012657">
    <property type="entry name" value="23S_rRNA-intervening_sequence"/>
</dbReference>
<dbReference type="AlphaFoldDB" id="A0A1I2IYU4"/>
<name>A0A1I2IYU4_9BACT</name>
<dbReference type="NCBIfam" id="TIGR02436">
    <property type="entry name" value="four helix bundle protein"/>
    <property type="match status" value="1"/>
</dbReference>
<reference evidence="1 2" key="1">
    <citation type="submission" date="2016-10" db="EMBL/GenBank/DDBJ databases">
        <authorList>
            <person name="de Groot N.N."/>
        </authorList>
    </citation>
    <scope>NUCLEOTIDE SEQUENCE [LARGE SCALE GENOMIC DNA]</scope>
    <source>
        <strain evidence="1 2">CGMCC 1.9156</strain>
    </source>
</reference>
<dbReference type="EMBL" id="FONW01000007">
    <property type="protein sequence ID" value="SFF46773.1"/>
    <property type="molecule type" value="Genomic_DNA"/>
</dbReference>
<sequence length="121" mass="14191">MDKKYNDFRDMSVWQKAFALLVKVYDVCKHFPPEERYALTDDLRRAANSVVHNLAEGYGRFESKDKTRFYKIARGSSYEAMSQLLVADSQAYVNSKQSEELLNDYKQVVEEINALIYFLEK</sequence>